<dbReference type="STRING" id="329046.A0A1Y1ZRR5"/>
<name>A0A1Y1ZRR5_9FUNG</name>
<organism evidence="2 3">
    <name type="scientific">Rhizoclosmatium globosum</name>
    <dbReference type="NCBI Taxonomy" id="329046"/>
    <lineage>
        <taxon>Eukaryota</taxon>
        <taxon>Fungi</taxon>
        <taxon>Fungi incertae sedis</taxon>
        <taxon>Chytridiomycota</taxon>
        <taxon>Chytridiomycota incertae sedis</taxon>
        <taxon>Chytridiomycetes</taxon>
        <taxon>Chytridiales</taxon>
        <taxon>Chytriomycetaceae</taxon>
        <taxon>Rhizoclosmatium</taxon>
    </lineage>
</organism>
<gene>
    <name evidence="2" type="ORF">BCR33DRAFT_752010</name>
</gene>
<dbReference type="InterPro" id="IPR027417">
    <property type="entry name" value="P-loop_NTPase"/>
</dbReference>
<evidence type="ECO:0000256" key="1">
    <source>
        <dbReference type="SAM" id="MobiDB-lite"/>
    </source>
</evidence>
<proteinExistence type="predicted"/>
<dbReference type="SUPFAM" id="SSF52540">
    <property type="entry name" value="P-loop containing nucleoside triphosphate hydrolases"/>
    <property type="match status" value="1"/>
</dbReference>
<sequence length="516" mass="57470">MDSILLNSAAGKLFRLFTRDLLTINERAGSNPPLQRFLKTVSSPKEHPIPFTYTLFAISCEHCFQANSDILKPFPTDHEAEDANCPASCPHRCTHFRVLTAQDFVLDPLWYQARLFSPLNTSVDSYNMLLLKRLALSRVHQLSDEEAERFPNLWGIYVHGAPVALNYNFNTAAKLNNGTQCAYHSIYPQDPAALIILLDNASPTDIITIEHPWYSVVELDQNLMPQGMPSMSASKILLPIPTSSKEHSRKLDVKIAKDLNGDVKVSVVSSGFDHCSSSTYHKGQGETFDRVILDLNSNPKWTNGLTLNGLFVGSSRPHRFQDIRILPFLNRSQALAYTTNLHHDKSYIDYCKGWDSTGKFFGSGAKTTQHQLSKIARVWTATQPPAIKTPVLSTTTSTYTSLEELGNLFLTNISFESARIPRICPSSTDESAPLLPDDPMDTDDETPGCFNFCSRILRIPRQQPPPTEPAAPAPPTPIEMQPTSALQFTGDAAFMNNMPAVLTAEQQVIVERELYD</sequence>
<reference evidence="2 3" key="1">
    <citation type="submission" date="2016-07" db="EMBL/GenBank/DDBJ databases">
        <title>Pervasive Adenine N6-methylation of Active Genes in Fungi.</title>
        <authorList>
            <consortium name="DOE Joint Genome Institute"/>
            <person name="Mondo S.J."/>
            <person name="Dannebaum R.O."/>
            <person name="Kuo R.C."/>
            <person name="Labutti K."/>
            <person name="Haridas S."/>
            <person name="Kuo A."/>
            <person name="Salamov A."/>
            <person name="Ahrendt S.R."/>
            <person name="Lipzen A."/>
            <person name="Sullivan W."/>
            <person name="Andreopoulos W.B."/>
            <person name="Clum A."/>
            <person name="Lindquist E."/>
            <person name="Daum C."/>
            <person name="Ramamoorthy G.K."/>
            <person name="Gryganskyi A."/>
            <person name="Culley D."/>
            <person name="Magnuson J.K."/>
            <person name="James T.Y."/>
            <person name="O'Malley M.A."/>
            <person name="Stajich J.E."/>
            <person name="Spatafora J.W."/>
            <person name="Visel A."/>
            <person name="Grigoriev I.V."/>
        </authorList>
    </citation>
    <scope>NUCLEOTIDE SEQUENCE [LARGE SCALE GENOMIC DNA]</scope>
    <source>
        <strain evidence="2 3">JEL800</strain>
    </source>
</reference>
<dbReference type="OrthoDB" id="432234at2759"/>
<protein>
    <submittedName>
        <fullName evidence="2">Uncharacterized protein</fullName>
    </submittedName>
</protein>
<dbReference type="EMBL" id="MCGO01000357">
    <property type="protein sequence ID" value="ORY12485.1"/>
    <property type="molecule type" value="Genomic_DNA"/>
</dbReference>
<accession>A0A1Y1ZRR5</accession>
<comment type="caution">
    <text evidence="2">The sequence shown here is derived from an EMBL/GenBank/DDBJ whole genome shotgun (WGS) entry which is preliminary data.</text>
</comment>
<feature type="region of interest" description="Disordered" evidence="1">
    <location>
        <begin position="460"/>
        <end position="481"/>
    </location>
</feature>
<feature type="compositionally biased region" description="Pro residues" evidence="1">
    <location>
        <begin position="462"/>
        <end position="477"/>
    </location>
</feature>
<dbReference type="Proteomes" id="UP000193642">
    <property type="component" value="Unassembled WGS sequence"/>
</dbReference>
<evidence type="ECO:0000313" key="2">
    <source>
        <dbReference type="EMBL" id="ORY12485.1"/>
    </source>
</evidence>
<dbReference type="Gene3D" id="3.40.50.300">
    <property type="entry name" value="P-loop containing nucleotide triphosphate hydrolases"/>
    <property type="match status" value="1"/>
</dbReference>
<dbReference type="AlphaFoldDB" id="A0A1Y1ZRR5"/>
<evidence type="ECO:0000313" key="3">
    <source>
        <dbReference type="Proteomes" id="UP000193642"/>
    </source>
</evidence>
<keyword evidence="3" id="KW-1185">Reference proteome</keyword>